<evidence type="ECO:0000256" key="2">
    <source>
        <dbReference type="ARBA" id="ARBA00022448"/>
    </source>
</evidence>
<dbReference type="PANTHER" id="PTHR11003">
    <property type="entry name" value="POTASSIUM CHANNEL, SUBFAMILY K"/>
    <property type="match status" value="1"/>
</dbReference>
<reference evidence="12 13" key="1">
    <citation type="submission" date="2020-04" db="EMBL/GenBank/DDBJ databases">
        <authorList>
            <person name="Alioto T."/>
            <person name="Alioto T."/>
            <person name="Gomez Garrido J."/>
        </authorList>
    </citation>
    <scope>NUCLEOTIDE SEQUENCE [LARGE SCALE GENOMIC DNA]</scope>
</reference>
<evidence type="ECO:0000256" key="8">
    <source>
        <dbReference type="RuleBase" id="RU003857"/>
    </source>
</evidence>
<comment type="subcellular location">
    <subcellularLocation>
        <location evidence="1">Membrane</location>
        <topology evidence="1">Multi-pass membrane protein</topology>
    </subcellularLocation>
</comment>
<evidence type="ECO:0000256" key="10">
    <source>
        <dbReference type="SAM" id="Phobius"/>
    </source>
</evidence>
<evidence type="ECO:0000256" key="9">
    <source>
        <dbReference type="SAM" id="MobiDB-lite"/>
    </source>
</evidence>
<dbReference type="Gene3D" id="1.10.287.70">
    <property type="match status" value="1"/>
</dbReference>
<evidence type="ECO:0000256" key="4">
    <source>
        <dbReference type="ARBA" id="ARBA00022989"/>
    </source>
</evidence>
<dbReference type="InterPro" id="IPR003280">
    <property type="entry name" value="2pore_dom_K_chnl"/>
</dbReference>
<dbReference type="AlphaFoldDB" id="A0A8S1DTT7"/>
<gene>
    <name evidence="12" type="ORF">CLODIP_2_CD00011</name>
</gene>
<evidence type="ECO:0000256" key="6">
    <source>
        <dbReference type="ARBA" id="ARBA00023136"/>
    </source>
</evidence>
<dbReference type="GO" id="GO:0005886">
    <property type="term" value="C:plasma membrane"/>
    <property type="evidence" value="ECO:0007669"/>
    <property type="project" value="TreeGrafter"/>
</dbReference>
<evidence type="ECO:0000256" key="1">
    <source>
        <dbReference type="ARBA" id="ARBA00004141"/>
    </source>
</evidence>
<accession>A0A8S1DTT7</accession>
<dbReference type="EMBL" id="CADEPI010000303">
    <property type="protein sequence ID" value="CAB3383294.1"/>
    <property type="molecule type" value="Genomic_DNA"/>
</dbReference>
<keyword evidence="13" id="KW-1185">Reference proteome</keyword>
<dbReference type="Pfam" id="PF07885">
    <property type="entry name" value="Ion_trans_2"/>
    <property type="match status" value="2"/>
</dbReference>
<keyword evidence="3 8" id="KW-0812">Transmembrane</keyword>
<feature type="transmembrane region" description="Helical" evidence="10">
    <location>
        <begin position="237"/>
        <end position="255"/>
    </location>
</feature>
<evidence type="ECO:0000313" key="13">
    <source>
        <dbReference type="Proteomes" id="UP000494165"/>
    </source>
</evidence>
<keyword evidence="6 10" id="KW-0472">Membrane</keyword>
<organism evidence="12 13">
    <name type="scientific">Cloeon dipterum</name>
    <dbReference type="NCBI Taxonomy" id="197152"/>
    <lineage>
        <taxon>Eukaryota</taxon>
        <taxon>Metazoa</taxon>
        <taxon>Ecdysozoa</taxon>
        <taxon>Arthropoda</taxon>
        <taxon>Hexapoda</taxon>
        <taxon>Insecta</taxon>
        <taxon>Pterygota</taxon>
        <taxon>Palaeoptera</taxon>
        <taxon>Ephemeroptera</taxon>
        <taxon>Pisciforma</taxon>
        <taxon>Baetidae</taxon>
        <taxon>Cloeon</taxon>
    </lineage>
</organism>
<dbReference type="GO" id="GO:0030322">
    <property type="term" value="P:stabilization of membrane potential"/>
    <property type="evidence" value="ECO:0007669"/>
    <property type="project" value="TreeGrafter"/>
</dbReference>
<dbReference type="SUPFAM" id="SSF81324">
    <property type="entry name" value="Voltage-gated potassium channels"/>
    <property type="match status" value="2"/>
</dbReference>
<keyword evidence="5 8" id="KW-0406">Ion transport</keyword>
<evidence type="ECO:0000313" key="12">
    <source>
        <dbReference type="EMBL" id="CAB3383294.1"/>
    </source>
</evidence>
<proteinExistence type="inferred from homology"/>
<evidence type="ECO:0000256" key="5">
    <source>
        <dbReference type="ARBA" id="ARBA00023065"/>
    </source>
</evidence>
<feature type="transmembrane region" description="Helical" evidence="10">
    <location>
        <begin position="206"/>
        <end position="225"/>
    </location>
</feature>
<feature type="transmembrane region" description="Helical" evidence="10">
    <location>
        <begin position="416"/>
        <end position="437"/>
    </location>
</feature>
<evidence type="ECO:0000256" key="7">
    <source>
        <dbReference type="ARBA" id="ARBA00023303"/>
    </source>
</evidence>
<keyword evidence="4 10" id="KW-1133">Transmembrane helix</keyword>
<dbReference type="PANTHER" id="PTHR11003:SF335">
    <property type="entry name" value="POTASSIUM CHANNEL DOMAIN-CONTAINING PROTEIN"/>
    <property type="match status" value="1"/>
</dbReference>
<feature type="region of interest" description="Disordered" evidence="9">
    <location>
        <begin position="1"/>
        <end position="22"/>
    </location>
</feature>
<feature type="transmembrane region" description="Helical" evidence="10">
    <location>
        <begin position="110"/>
        <end position="134"/>
    </location>
</feature>
<sequence>MASPHPSRPSRPRITLPPPMVPMTPGAQGVGVSPLYRMSSASTLGIATAVPSTALAEGPWAQGPFRTGFVIKQIRGVKDFTVNVGKSGLSVGEKTAFWLYNKVSHWSQKWFTHFFLFLVVLGYSLLGASVFVAVERPHEEKVKLDFFRAKESVLQDLRWLSNNISKAEEDRWQLEATKRLIRYQDFLYQKFKDKGLEDDPREVWNFWNAVFYCGTIYTTIGYGHITPSTNTGKAVTIIYAIFGIPLFLILLADFGKMFTRAMKFLWAFVRRLYYTGSCRKVRHTAPVQEVMKGVQMVYDIARFQKKPGETNGHGHGAAADPEVAGAQLQELLTVPGVGPEPPTPAPSNFDIDDEFNLPISVAFVILVIYILVGATLYCMWEDWTFFEAFYFVFISMSTIGFGDYVPKHPMFMMGSIVYLVFGLALTSMCINVVQLKLSDSFRQASSKIGASFGLRLAAAAAEEEARTTPGQVELAEVHHATAKKASEENLDGLSMETQ</sequence>
<comment type="similarity">
    <text evidence="8">Belongs to the two pore domain potassium channel (TC 1.A.1.8) family.</text>
</comment>
<dbReference type="PRINTS" id="PR01333">
    <property type="entry name" value="2POREKCHANEL"/>
</dbReference>
<name>A0A8S1DTT7_9INSE</name>
<dbReference type="GO" id="GO:0015271">
    <property type="term" value="F:outward rectifier potassium channel activity"/>
    <property type="evidence" value="ECO:0007669"/>
    <property type="project" value="TreeGrafter"/>
</dbReference>
<protein>
    <recommendedName>
        <fullName evidence="11">Potassium channel domain-containing protein</fullName>
    </recommendedName>
</protein>
<keyword evidence="7 8" id="KW-0407">Ion channel</keyword>
<dbReference type="Proteomes" id="UP000494165">
    <property type="component" value="Unassembled WGS sequence"/>
</dbReference>
<comment type="caution">
    <text evidence="12">The sequence shown here is derived from an EMBL/GenBank/DDBJ whole genome shotgun (WGS) entry which is preliminary data.</text>
</comment>
<feature type="transmembrane region" description="Helical" evidence="10">
    <location>
        <begin position="357"/>
        <end position="377"/>
    </location>
</feature>
<dbReference type="GO" id="GO:0022841">
    <property type="term" value="F:potassium ion leak channel activity"/>
    <property type="evidence" value="ECO:0007669"/>
    <property type="project" value="TreeGrafter"/>
</dbReference>
<dbReference type="InterPro" id="IPR013099">
    <property type="entry name" value="K_chnl_dom"/>
</dbReference>
<evidence type="ECO:0000256" key="3">
    <source>
        <dbReference type="ARBA" id="ARBA00022692"/>
    </source>
</evidence>
<evidence type="ECO:0000259" key="11">
    <source>
        <dbReference type="Pfam" id="PF07885"/>
    </source>
</evidence>
<feature type="domain" description="Potassium channel" evidence="11">
    <location>
        <begin position="365"/>
        <end position="434"/>
    </location>
</feature>
<keyword evidence="2 8" id="KW-0813">Transport</keyword>
<dbReference type="OrthoDB" id="297496at2759"/>
<feature type="domain" description="Potassium channel" evidence="11">
    <location>
        <begin position="198"/>
        <end position="259"/>
    </location>
</feature>